<gene>
    <name evidence="2" type="ORF">EOD39_16854</name>
</gene>
<organism evidence="2 3">
    <name type="scientific">Acipenser ruthenus</name>
    <name type="common">Sterlet sturgeon</name>
    <dbReference type="NCBI Taxonomy" id="7906"/>
    <lineage>
        <taxon>Eukaryota</taxon>
        <taxon>Metazoa</taxon>
        <taxon>Chordata</taxon>
        <taxon>Craniata</taxon>
        <taxon>Vertebrata</taxon>
        <taxon>Euteleostomi</taxon>
        <taxon>Actinopterygii</taxon>
        <taxon>Chondrostei</taxon>
        <taxon>Acipenseriformes</taxon>
        <taxon>Acipenseridae</taxon>
        <taxon>Acipenser</taxon>
    </lineage>
</organism>
<proteinExistence type="predicted"/>
<dbReference type="Proteomes" id="UP000289886">
    <property type="component" value="Unassembled WGS sequence"/>
</dbReference>
<evidence type="ECO:0000313" key="3">
    <source>
        <dbReference type="Proteomes" id="UP000289886"/>
    </source>
</evidence>
<keyword evidence="3" id="KW-1185">Reference proteome</keyword>
<feature type="compositionally biased region" description="Basic residues" evidence="1">
    <location>
        <begin position="66"/>
        <end position="81"/>
    </location>
</feature>
<dbReference type="Gene3D" id="2.40.50.90">
    <property type="match status" value="1"/>
</dbReference>
<evidence type="ECO:0000313" key="2">
    <source>
        <dbReference type="EMBL" id="RXM95462.1"/>
    </source>
</evidence>
<evidence type="ECO:0000256" key="1">
    <source>
        <dbReference type="SAM" id="MobiDB-lite"/>
    </source>
</evidence>
<accession>A0A444V4X6</accession>
<feature type="non-terminal residue" evidence="2">
    <location>
        <position position="1"/>
    </location>
</feature>
<protein>
    <submittedName>
        <fullName evidence="2">Uncharacterized protein</fullName>
    </submittedName>
</protein>
<comment type="caution">
    <text evidence="2">The sequence shown here is derived from an EMBL/GenBank/DDBJ whole genome shotgun (WGS) entry which is preliminary data.</text>
</comment>
<feature type="region of interest" description="Disordered" evidence="1">
    <location>
        <begin position="62"/>
        <end position="81"/>
    </location>
</feature>
<reference evidence="2 3" key="1">
    <citation type="submission" date="2019-01" db="EMBL/GenBank/DDBJ databases">
        <title>Draft Genome and Complete Hox-Cluster Characterization of the Sterlet Sturgeon (Acipenser ruthenus).</title>
        <authorList>
            <person name="Wei Q."/>
        </authorList>
    </citation>
    <scope>NUCLEOTIDE SEQUENCE [LARGE SCALE GENOMIC DNA]</scope>
    <source>
        <strain evidence="2">WHYD16114868_AA</strain>
        <tissue evidence="2">Blood</tissue>
    </source>
</reference>
<sequence length="81" mass="9237">VSPVDGSEWSSEAISWFQDKVEGRSLYARLYPKRTTVMVELFMEKGKLGAMRRGPSLSERLAQNGHAKHARMRTIRSLKSK</sequence>
<dbReference type="EMBL" id="SCEB01002365">
    <property type="protein sequence ID" value="RXM95462.1"/>
    <property type="molecule type" value="Genomic_DNA"/>
</dbReference>
<dbReference type="AlphaFoldDB" id="A0A444V4X6"/>
<dbReference type="InterPro" id="IPR035437">
    <property type="entry name" value="SNase_OB-fold_sf"/>
</dbReference>
<name>A0A444V4X6_ACIRT</name>